<dbReference type="SUPFAM" id="SSF46689">
    <property type="entry name" value="Homeodomain-like"/>
    <property type="match status" value="1"/>
</dbReference>
<dbReference type="Gene3D" id="1.10.357.10">
    <property type="entry name" value="Tetracycline Repressor, domain 2"/>
    <property type="match status" value="1"/>
</dbReference>
<name>A0A939IM00_9GAMM</name>
<organism evidence="4 5">
    <name type="scientific">Parahaliea mediterranea</name>
    <dbReference type="NCBI Taxonomy" id="651086"/>
    <lineage>
        <taxon>Bacteria</taxon>
        <taxon>Pseudomonadati</taxon>
        <taxon>Pseudomonadota</taxon>
        <taxon>Gammaproteobacteria</taxon>
        <taxon>Cellvibrionales</taxon>
        <taxon>Halieaceae</taxon>
        <taxon>Parahaliea</taxon>
    </lineage>
</organism>
<dbReference type="GO" id="GO:0000976">
    <property type="term" value="F:transcription cis-regulatory region binding"/>
    <property type="evidence" value="ECO:0007669"/>
    <property type="project" value="TreeGrafter"/>
</dbReference>
<dbReference type="AlphaFoldDB" id="A0A939IM00"/>
<evidence type="ECO:0000313" key="5">
    <source>
        <dbReference type="Proteomes" id="UP000664303"/>
    </source>
</evidence>
<reference evidence="4" key="1">
    <citation type="submission" date="2021-02" db="EMBL/GenBank/DDBJ databases">
        <title>PHA producing bacteria isolated from coastal sediment in Guangdong, Shenzhen.</title>
        <authorList>
            <person name="Zheng W."/>
            <person name="Yu S."/>
            <person name="Huang Y."/>
        </authorList>
    </citation>
    <scope>NUCLEOTIDE SEQUENCE</scope>
    <source>
        <strain evidence="4">TN14-10</strain>
    </source>
</reference>
<sequence length="207" mass="22802">MGAVPVSRGEQTRERILDAAETIFAEQDYSAARLEDVAQAVGIRRASIVYYFSGKQELYDAVEQRVFDAMMARTRQALDPDAPAIDRVLSLIDSWLDFMVERPTVPRLLLRDSANTYPNASAPVRISAIALQAWEEVVRAGQASGELAPANPMHLLHLLGASPIYYAATGQLLGEERSYDPAAPEQLEAFRGLLHKSARALLLPHTD</sequence>
<dbReference type="RefSeq" id="WP_206559962.1">
    <property type="nucleotide sequence ID" value="NZ_JAFKCZ010000005.1"/>
</dbReference>
<dbReference type="EMBL" id="JAFKCZ010000005">
    <property type="protein sequence ID" value="MBN7796518.1"/>
    <property type="molecule type" value="Genomic_DNA"/>
</dbReference>
<dbReference type="SUPFAM" id="SSF48498">
    <property type="entry name" value="Tetracyclin repressor-like, C-terminal domain"/>
    <property type="match status" value="1"/>
</dbReference>
<dbReference type="GO" id="GO:0003700">
    <property type="term" value="F:DNA-binding transcription factor activity"/>
    <property type="evidence" value="ECO:0007669"/>
    <property type="project" value="TreeGrafter"/>
</dbReference>
<dbReference type="InterPro" id="IPR050109">
    <property type="entry name" value="HTH-type_TetR-like_transc_reg"/>
</dbReference>
<dbReference type="InterPro" id="IPR001647">
    <property type="entry name" value="HTH_TetR"/>
</dbReference>
<proteinExistence type="predicted"/>
<accession>A0A939IM00</accession>
<evidence type="ECO:0000256" key="2">
    <source>
        <dbReference type="PROSITE-ProRule" id="PRU00335"/>
    </source>
</evidence>
<dbReference type="PROSITE" id="PS50977">
    <property type="entry name" value="HTH_TETR_2"/>
    <property type="match status" value="1"/>
</dbReference>
<dbReference type="Pfam" id="PF00440">
    <property type="entry name" value="TetR_N"/>
    <property type="match status" value="1"/>
</dbReference>
<keyword evidence="1 2" id="KW-0238">DNA-binding</keyword>
<comment type="caution">
    <text evidence="4">The sequence shown here is derived from an EMBL/GenBank/DDBJ whole genome shotgun (WGS) entry which is preliminary data.</text>
</comment>
<dbReference type="InterPro" id="IPR036271">
    <property type="entry name" value="Tet_transcr_reg_TetR-rel_C_sf"/>
</dbReference>
<dbReference type="PANTHER" id="PTHR30055:SF226">
    <property type="entry name" value="HTH-TYPE TRANSCRIPTIONAL REGULATOR PKSA"/>
    <property type="match status" value="1"/>
</dbReference>
<keyword evidence="5" id="KW-1185">Reference proteome</keyword>
<dbReference type="PANTHER" id="PTHR30055">
    <property type="entry name" value="HTH-TYPE TRANSCRIPTIONAL REGULATOR RUTR"/>
    <property type="match status" value="1"/>
</dbReference>
<evidence type="ECO:0000259" key="3">
    <source>
        <dbReference type="PROSITE" id="PS50977"/>
    </source>
</evidence>
<protein>
    <submittedName>
        <fullName evidence="4">TetR family transcriptional regulator</fullName>
    </submittedName>
</protein>
<feature type="domain" description="HTH tetR-type" evidence="3">
    <location>
        <begin position="10"/>
        <end position="70"/>
    </location>
</feature>
<evidence type="ECO:0000313" key="4">
    <source>
        <dbReference type="EMBL" id="MBN7796518.1"/>
    </source>
</evidence>
<gene>
    <name evidence="4" type="ORF">JYP50_07945</name>
</gene>
<dbReference type="PRINTS" id="PR00455">
    <property type="entry name" value="HTHTETR"/>
</dbReference>
<feature type="DNA-binding region" description="H-T-H motif" evidence="2">
    <location>
        <begin position="33"/>
        <end position="52"/>
    </location>
</feature>
<dbReference type="Proteomes" id="UP000664303">
    <property type="component" value="Unassembled WGS sequence"/>
</dbReference>
<dbReference type="InterPro" id="IPR009057">
    <property type="entry name" value="Homeodomain-like_sf"/>
</dbReference>
<evidence type="ECO:0000256" key="1">
    <source>
        <dbReference type="ARBA" id="ARBA00023125"/>
    </source>
</evidence>